<evidence type="ECO:0008006" key="4">
    <source>
        <dbReference type="Google" id="ProtNLM"/>
    </source>
</evidence>
<dbReference type="HOGENOM" id="CLU_1470036_0_0_1"/>
<name>T1KA60_TETUR</name>
<feature type="signal peptide" evidence="1">
    <location>
        <begin position="1"/>
        <end position="23"/>
    </location>
</feature>
<dbReference type="AlphaFoldDB" id="T1KA60"/>
<dbReference type="SUPFAM" id="SSF81296">
    <property type="entry name" value="E set domains"/>
    <property type="match status" value="1"/>
</dbReference>
<evidence type="ECO:0000256" key="1">
    <source>
        <dbReference type="SAM" id="SignalP"/>
    </source>
</evidence>
<reference evidence="2" key="2">
    <citation type="submission" date="2015-06" db="UniProtKB">
        <authorList>
            <consortium name="EnsemblMetazoa"/>
        </authorList>
    </citation>
    <scope>IDENTIFICATION</scope>
</reference>
<dbReference type="EnsemblMetazoa" id="tetur07g07370.1">
    <property type="protein sequence ID" value="tetur07g07370.1"/>
    <property type="gene ID" value="tetur07g07370"/>
</dbReference>
<proteinExistence type="predicted"/>
<evidence type="ECO:0000313" key="2">
    <source>
        <dbReference type="EnsemblMetazoa" id="tetur07g07370.1"/>
    </source>
</evidence>
<sequence>MFIGQANILITLFIASSIGFSEAGKSPYHLCKERSSLSRDIKIDISDCEYKERCPLFRGQNTTMSITFTPYFDTSRGIERILTGKFSSIKGKKIVELPMVKPIDASKETFRVFDNVPVSMVPIKRNLAYTTQFTYAVPVAAAKGPFDLRLVIREKVNGTKSWRNNNGAIETANHGKEYKEELRE</sequence>
<protein>
    <recommendedName>
        <fullName evidence="4">MD-2-related lipid-recognition domain-containing protein</fullName>
    </recommendedName>
</protein>
<feature type="chain" id="PRO_5004581156" description="MD-2-related lipid-recognition domain-containing protein" evidence="1">
    <location>
        <begin position="24"/>
        <end position="184"/>
    </location>
</feature>
<organism evidence="2 3">
    <name type="scientific">Tetranychus urticae</name>
    <name type="common">Two-spotted spider mite</name>
    <dbReference type="NCBI Taxonomy" id="32264"/>
    <lineage>
        <taxon>Eukaryota</taxon>
        <taxon>Metazoa</taxon>
        <taxon>Ecdysozoa</taxon>
        <taxon>Arthropoda</taxon>
        <taxon>Chelicerata</taxon>
        <taxon>Arachnida</taxon>
        <taxon>Acari</taxon>
        <taxon>Acariformes</taxon>
        <taxon>Trombidiformes</taxon>
        <taxon>Prostigmata</taxon>
        <taxon>Eleutherengona</taxon>
        <taxon>Raphignathae</taxon>
        <taxon>Tetranychoidea</taxon>
        <taxon>Tetranychidae</taxon>
        <taxon>Tetranychus</taxon>
    </lineage>
</organism>
<dbReference type="Gene3D" id="2.60.40.770">
    <property type="match status" value="1"/>
</dbReference>
<keyword evidence="1" id="KW-0732">Signal</keyword>
<evidence type="ECO:0000313" key="3">
    <source>
        <dbReference type="Proteomes" id="UP000015104"/>
    </source>
</evidence>
<reference evidence="3" key="1">
    <citation type="submission" date="2011-08" db="EMBL/GenBank/DDBJ databases">
        <authorList>
            <person name="Rombauts S."/>
        </authorList>
    </citation>
    <scope>NUCLEOTIDE SEQUENCE</scope>
    <source>
        <strain evidence="3">London</strain>
    </source>
</reference>
<dbReference type="Proteomes" id="UP000015104">
    <property type="component" value="Unassembled WGS sequence"/>
</dbReference>
<dbReference type="EMBL" id="CAEY01001896">
    <property type="status" value="NOT_ANNOTATED_CDS"/>
    <property type="molecule type" value="Genomic_DNA"/>
</dbReference>
<accession>T1KA60</accession>
<dbReference type="InterPro" id="IPR014756">
    <property type="entry name" value="Ig_E-set"/>
</dbReference>
<keyword evidence="3" id="KW-1185">Reference proteome</keyword>